<keyword evidence="2" id="KW-1185">Reference proteome</keyword>
<name>A0A934VDD8_9BACT</name>
<accession>A0A934VDD8</accession>
<dbReference type="EMBL" id="JAENIK010000013">
    <property type="protein sequence ID" value="MBK1818045.1"/>
    <property type="molecule type" value="Genomic_DNA"/>
</dbReference>
<organism evidence="1 2">
    <name type="scientific">Luteolibacter yonseiensis</name>
    <dbReference type="NCBI Taxonomy" id="1144680"/>
    <lineage>
        <taxon>Bacteria</taxon>
        <taxon>Pseudomonadati</taxon>
        <taxon>Verrucomicrobiota</taxon>
        <taxon>Verrucomicrobiia</taxon>
        <taxon>Verrucomicrobiales</taxon>
        <taxon>Verrucomicrobiaceae</taxon>
        <taxon>Luteolibacter</taxon>
    </lineage>
</organism>
<sequence length="438" mass="48642">MTRARSIMSHLVAAGIGVAIAATWFSTERYVGAGLPKKAGTVSGRGGDAESFRGRKDAKRQLSKNDYKIAWAAVPTRRLNRLDRITLQQEIIGKWAAVDLQGALDAVMKEAWDERGQNVGGTYYFPPPLLEAFSQAFSDRPLDAWELIQSGRYGVATELLRRQWVESVVKTDGFLVASMLSNLSENLRKEAITGIVRGAKTADERAAVVSRIIDLAGKDHGDWIQQAFNQLPGGDDPGELRKRWSSLPEGTTRRITMMEWGASLKKMKSANLSAELDQIPPDAREKASQVILSQLTSDYPGLLTVLDFAISAGQLEVVSKLSPAAIADFAERGLVKPEELVEWACNLPESPDTVEMFYKAVGRYIRDDLPRARQWLEAMPEGSWQRENGLAEFSQQALWRKNDPAASQWALDAITDPAVRANAEKWRMDWEKQNAPTQ</sequence>
<gene>
    <name evidence="1" type="ORF">JIN84_20650</name>
</gene>
<comment type="caution">
    <text evidence="1">The sequence shown here is derived from an EMBL/GenBank/DDBJ whole genome shotgun (WGS) entry which is preliminary data.</text>
</comment>
<protein>
    <submittedName>
        <fullName evidence="1">Uncharacterized protein</fullName>
    </submittedName>
</protein>
<dbReference type="Proteomes" id="UP000600139">
    <property type="component" value="Unassembled WGS sequence"/>
</dbReference>
<proteinExistence type="predicted"/>
<dbReference type="RefSeq" id="WP_200353000.1">
    <property type="nucleotide sequence ID" value="NZ_BAABHZ010000002.1"/>
</dbReference>
<reference evidence="1" key="1">
    <citation type="submission" date="2021-01" db="EMBL/GenBank/DDBJ databases">
        <title>Modified the classification status of verrucomicrobia.</title>
        <authorList>
            <person name="Feng X."/>
        </authorList>
    </citation>
    <scope>NUCLEOTIDE SEQUENCE</scope>
    <source>
        <strain evidence="1">JCM 18052</strain>
    </source>
</reference>
<evidence type="ECO:0000313" key="2">
    <source>
        <dbReference type="Proteomes" id="UP000600139"/>
    </source>
</evidence>
<evidence type="ECO:0000313" key="1">
    <source>
        <dbReference type="EMBL" id="MBK1818045.1"/>
    </source>
</evidence>
<dbReference type="AlphaFoldDB" id="A0A934VDD8"/>